<dbReference type="GO" id="GO:0003723">
    <property type="term" value="F:RNA binding"/>
    <property type="evidence" value="ECO:0007669"/>
    <property type="project" value="UniProtKB-UniRule"/>
</dbReference>
<comment type="similarity">
    <text evidence="1">Belongs to the RRP7 family.</text>
</comment>
<dbReference type="EMBL" id="JALJOU010000043">
    <property type="protein sequence ID" value="KAK9831949.1"/>
    <property type="molecule type" value="Genomic_DNA"/>
</dbReference>
<dbReference type="InterPro" id="IPR035979">
    <property type="entry name" value="RBD_domain_sf"/>
</dbReference>
<dbReference type="PANTHER" id="PTHR13191:SF0">
    <property type="entry name" value="RIBOSOMAL RNA-PROCESSING PROTEIN 7 HOMOLOG A-RELATED"/>
    <property type="match status" value="1"/>
</dbReference>
<dbReference type="Proteomes" id="UP001445335">
    <property type="component" value="Unassembled WGS sequence"/>
</dbReference>
<dbReference type="GO" id="GO:0032545">
    <property type="term" value="C:CURI complex"/>
    <property type="evidence" value="ECO:0007669"/>
    <property type="project" value="TreeGrafter"/>
</dbReference>
<comment type="caution">
    <text evidence="5">The sequence shown here is derived from an EMBL/GenBank/DDBJ whole genome shotgun (WGS) entry which is preliminary data.</text>
</comment>
<evidence type="ECO:0000256" key="1">
    <source>
        <dbReference type="ARBA" id="ARBA00006110"/>
    </source>
</evidence>
<dbReference type="Pfam" id="PF12923">
    <property type="entry name" value="RRP7"/>
    <property type="match status" value="1"/>
</dbReference>
<dbReference type="PROSITE" id="PS50102">
    <property type="entry name" value="RRM"/>
    <property type="match status" value="1"/>
</dbReference>
<keyword evidence="2" id="KW-0694">RNA-binding</keyword>
<dbReference type="InterPro" id="IPR012677">
    <property type="entry name" value="Nucleotide-bd_a/b_plait_sf"/>
</dbReference>
<evidence type="ECO:0000313" key="5">
    <source>
        <dbReference type="EMBL" id="KAK9831949.1"/>
    </source>
</evidence>
<dbReference type="PANTHER" id="PTHR13191">
    <property type="entry name" value="RIBOSOMAL RNA PROCESSING PROTEIN 7-RELATED"/>
    <property type="match status" value="1"/>
</dbReference>
<gene>
    <name evidence="5" type="ORF">WJX81_001994</name>
</gene>
<evidence type="ECO:0000313" key="6">
    <source>
        <dbReference type="Proteomes" id="UP001445335"/>
    </source>
</evidence>
<organism evidence="5 6">
    <name type="scientific">Elliptochloris bilobata</name>
    <dbReference type="NCBI Taxonomy" id="381761"/>
    <lineage>
        <taxon>Eukaryota</taxon>
        <taxon>Viridiplantae</taxon>
        <taxon>Chlorophyta</taxon>
        <taxon>core chlorophytes</taxon>
        <taxon>Trebouxiophyceae</taxon>
        <taxon>Trebouxiophyceae incertae sedis</taxon>
        <taxon>Elliptochloris clade</taxon>
        <taxon>Elliptochloris</taxon>
    </lineage>
</organism>
<dbReference type="GO" id="GO:0000028">
    <property type="term" value="P:ribosomal small subunit assembly"/>
    <property type="evidence" value="ECO:0007669"/>
    <property type="project" value="TreeGrafter"/>
</dbReference>
<dbReference type="Gene3D" id="3.30.70.330">
    <property type="match status" value="1"/>
</dbReference>
<dbReference type="SUPFAM" id="SSF54928">
    <property type="entry name" value="RNA-binding domain, RBD"/>
    <property type="match status" value="1"/>
</dbReference>
<evidence type="ECO:0000259" key="4">
    <source>
        <dbReference type="PROSITE" id="PS50102"/>
    </source>
</evidence>
<dbReference type="CDD" id="cd12951">
    <property type="entry name" value="RRP7_Rrp7A"/>
    <property type="match status" value="1"/>
</dbReference>
<keyword evidence="6" id="KW-1185">Reference proteome</keyword>
<dbReference type="AlphaFoldDB" id="A0AAW1RE21"/>
<reference evidence="5 6" key="1">
    <citation type="journal article" date="2024" name="Nat. Commun.">
        <title>Phylogenomics reveals the evolutionary origins of lichenization in chlorophyte algae.</title>
        <authorList>
            <person name="Puginier C."/>
            <person name="Libourel C."/>
            <person name="Otte J."/>
            <person name="Skaloud P."/>
            <person name="Haon M."/>
            <person name="Grisel S."/>
            <person name="Petersen M."/>
            <person name="Berrin J.G."/>
            <person name="Delaux P.M."/>
            <person name="Dal Grande F."/>
            <person name="Keller J."/>
        </authorList>
    </citation>
    <scope>NUCLEOTIDE SEQUENCE [LARGE SCALE GENOMIC DNA]</scope>
    <source>
        <strain evidence="5 6">SAG 245.80</strain>
    </source>
</reference>
<sequence>MPQQPAADAGFAALHVTLRQGADTRSKHLFIRPHHGAGQADAAGSQKAVASLSERALFVVGLPFLHSDHQGVVSRLFGAFGSVERVAVHAEQTSAIVVFAKVAARDKALKAAAKGRSLELELPLPDKPYGLKAWVEAHKALFPGNAVLRQQLDEWTEAHEAEEERRKAAAAEAANCDGWTVVTRKAGRRKTTDGSGIAVGSVAPAVARAQADARKDQKLADFYRFQQRDRRRNDLSELRQKFAEDKRRIAELKAARRFKPY</sequence>
<dbReference type="GO" id="GO:0034456">
    <property type="term" value="C:UTP-C complex"/>
    <property type="evidence" value="ECO:0007669"/>
    <property type="project" value="TreeGrafter"/>
</dbReference>
<dbReference type="InterPro" id="IPR040446">
    <property type="entry name" value="RRP7"/>
</dbReference>
<dbReference type="InterPro" id="IPR024326">
    <property type="entry name" value="RRP7_C"/>
</dbReference>
<dbReference type="InterPro" id="IPR000504">
    <property type="entry name" value="RRM_dom"/>
</dbReference>
<accession>A0AAW1RE21</accession>
<feature type="domain" description="RRM" evidence="4">
    <location>
        <begin position="55"/>
        <end position="127"/>
    </location>
</feature>
<evidence type="ECO:0000256" key="3">
    <source>
        <dbReference type="SAM" id="Coils"/>
    </source>
</evidence>
<evidence type="ECO:0000256" key="2">
    <source>
        <dbReference type="PROSITE-ProRule" id="PRU00176"/>
    </source>
</evidence>
<dbReference type="Gene3D" id="6.10.250.1770">
    <property type="match status" value="1"/>
</dbReference>
<name>A0AAW1RE21_9CHLO</name>
<proteinExistence type="inferred from homology"/>
<feature type="coiled-coil region" evidence="3">
    <location>
        <begin position="145"/>
        <end position="172"/>
    </location>
</feature>
<keyword evidence="3" id="KW-0175">Coiled coil</keyword>
<dbReference type="GO" id="GO:0006364">
    <property type="term" value="P:rRNA processing"/>
    <property type="evidence" value="ECO:0007669"/>
    <property type="project" value="TreeGrafter"/>
</dbReference>
<protein>
    <recommendedName>
        <fullName evidence="4">RRM domain-containing protein</fullName>
    </recommendedName>
</protein>